<name>A0A2S8STA6_9BACT</name>
<dbReference type="InterPro" id="IPR015421">
    <property type="entry name" value="PyrdxlP-dep_Trfase_major"/>
</dbReference>
<evidence type="ECO:0000256" key="1">
    <source>
        <dbReference type="ARBA" id="ARBA00022898"/>
    </source>
</evidence>
<dbReference type="EMBL" id="NIGF01000007">
    <property type="protein sequence ID" value="PQV64033.1"/>
    <property type="molecule type" value="Genomic_DNA"/>
</dbReference>
<dbReference type="Proteomes" id="UP000237684">
    <property type="component" value="Unassembled WGS sequence"/>
</dbReference>
<sequence>MQIPTDSAKFHAWRREQFPFFERKICLTHASISPLPRRSSQAIANYAARLSNEGQFDYIHDAIYKNCKERIARMLGHGAKPEEIAFAGSTSHALGLVATSFPWQAGENCVVADGDFPANVIIWKNLKHTHNVECKIIPQRNEAMDLTLEDVLPLLDEKTRIVSLSAVHFLSGASLNLNEIGAELHRRGIKFCVDGIQALGAVQLDLEHVDFVCADAHKWLLGPNGAAFMWARSEVLETMRPQILGWLSTKERENWFSYDTTPFPTAERFEPGARNYLGIIGMESSLALLEEVGSSTIEARIIALRDYGSQKMKEAGAQLLFEPRKQDKSGIFSFRFAGRDIEELNRHLDEKFALSLRKDKQGEFVIRVSPHFMNCEGDLDELANAIRSH</sequence>
<dbReference type="InterPro" id="IPR015422">
    <property type="entry name" value="PyrdxlP-dep_Trfase_small"/>
</dbReference>
<proteinExistence type="predicted"/>
<dbReference type="PANTHER" id="PTHR43586">
    <property type="entry name" value="CYSTEINE DESULFURASE"/>
    <property type="match status" value="1"/>
</dbReference>
<dbReference type="Gene3D" id="3.90.1150.10">
    <property type="entry name" value="Aspartate Aminotransferase, domain 1"/>
    <property type="match status" value="1"/>
</dbReference>
<reference evidence="3 4" key="1">
    <citation type="journal article" date="2018" name="Syst. Appl. Microbiol.">
        <title>Abditibacterium utsteinense sp. nov., the first cultivated member of candidate phylum FBP, isolated from ice-free Antarctic soil samples.</title>
        <authorList>
            <person name="Tahon G."/>
            <person name="Tytgat B."/>
            <person name="Lebbe L."/>
            <person name="Carlier A."/>
            <person name="Willems A."/>
        </authorList>
    </citation>
    <scope>NUCLEOTIDE SEQUENCE [LARGE SCALE GENOMIC DNA]</scope>
    <source>
        <strain evidence="3 4">LMG 29911</strain>
    </source>
</reference>
<evidence type="ECO:0000259" key="2">
    <source>
        <dbReference type="Pfam" id="PF00266"/>
    </source>
</evidence>
<dbReference type="RefSeq" id="WP_105483508.1">
    <property type="nucleotide sequence ID" value="NZ_NIGF01000007.1"/>
</dbReference>
<organism evidence="3 4">
    <name type="scientific">Abditibacterium utsteinense</name>
    <dbReference type="NCBI Taxonomy" id="1960156"/>
    <lineage>
        <taxon>Bacteria</taxon>
        <taxon>Pseudomonadati</taxon>
        <taxon>Abditibacteriota</taxon>
        <taxon>Abditibacteriia</taxon>
        <taxon>Abditibacteriales</taxon>
        <taxon>Abditibacteriaceae</taxon>
        <taxon>Abditibacterium</taxon>
    </lineage>
</organism>
<dbReference type="Pfam" id="PF00266">
    <property type="entry name" value="Aminotran_5"/>
    <property type="match status" value="1"/>
</dbReference>
<dbReference type="OrthoDB" id="9804366at2"/>
<dbReference type="InParanoid" id="A0A2S8STA6"/>
<gene>
    <name evidence="3" type="ORF">B1R32_10758</name>
</gene>
<accession>A0A2S8STA6</accession>
<evidence type="ECO:0000313" key="4">
    <source>
        <dbReference type="Proteomes" id="UP000237684"/>
    </source>
</evidence>
<dbReference type="SUPFAM" id="SSF53383">
    <property type="entry name" value="PLP-dependent transferases"/>
    <property type="match status" value="1"/>
</dbReference>
<dbReference type="InterPro" id="IPR015424">
    <property type="entry name" value="PyrdxlP-dep_Trfase"/>
</dbReference>
<keyword evidence="1" id="KW-0663">Pyridoxal phosphate</keyword>
<protein>
    <submittedName>
        <fullName evidence="3">Selenocysteine lyase/Cysteine desulfurase</fullName>
    </submittedName>
</protein>
<dbReference type="PANTHER" id="PTHR43586:SF15">
    <property type="entry name" value="BLR3095 PROTEIN"/>
    <property type="match status" value="1"/>
</dbReference>
<keyword evidence="4" id="KW-1185">Reference proteome</keyword>
<dbReference type="Gene3D" id="3.40.640.10">
    <property type="entry name" value="Type I PLP-dependent aspartate aminotransferase-like (Major domain)"/>
    <property type="match status" value="1"/>
</dbReference>
<keyword evidence="3" id="KW-0456">Lyase</keyword>
<dbReference type="GO" id="GO:0016829">
    <property type="term" value="F:lyase activity"/>
    <property type="evidence" value="ECO:0007669"/>
    <property type="project" value="UniProtKB-KW"/>
</dbReference>
<dbReference type="FunCoup" id="A0A2S8STA6">
    <property type="interactions" value="40"/>
</dbReference>
<feature type="domain" description="Aminotransferase class V" evidence="2">
    <location>
        <begin position="34"/>
        <end position="358"/>
    </location>
</feature>
<dbReference type="AlphaFoldDB" id="A0A2S8STA6"/>
<evidence type="ECO:0000313" key="3">
    <source>
        <dbReference type="EMBL" id="PQV64033.1"/>
    </source>
</evidence>
<comment type="caution">
    <text evidence="3">The sequence shown here is derived from an EMBL/GenBank/DDBJ whole genome shotgun (WGS) entry which is preliminary data.</text>
</comment>
<dbReference type="InterPro" id="IPR000192">
    <property type="entry name" value="Aminotrans_V_dom"/>
</dbReference>